<dbReference type="GO" id="GO:0008270">
    <property type="term" value="F:zinc ion binding"/>
    <property type="evidence" value="ECO:0007669"/>
    <property type="project" value="UniProtKB-KW"/>
</dbReference>
<keyword evidence="7" id="KW-0539">Nucleus</keyword>
<gene>
    <name evidence="11" type="ORF">MCOR_54387</name>
</gene>
<evidence type="ECO:0000256" key="9">
    <source>
        <dbReference type="SAM" id="MobiDB-lite"/>
    </source>
</evidence>
<evidence type="ECO:0000256" key="8">
    <source>
        <dbReference type="PROSITE-ProRule" id="PRU00042"/>
    </source>
</evidence>
<keyword evidence="2" id="KW-0479">Metal-binding</keyword>
<dbReference type="PROSITE" id="PS50157">
    <property type="entry name" value="ZINC_FINGER_C2H2_2"/>
    <property type="match status" value="3"/>
</dbReference>
<dbReference type="OrthoDB" id="6077919at2759"/>
<dbReference type="AlphaFoldDB" id="A0A6J8EQZ7"/>
<reference evidence="11 12" key="1">
    <citation type="submission" date="2020-06" db="EMBL/GenBank/DDBJ databases">
        <authorList>
            <person name="Li R."/>
            <person name="Bekaert M."/>
        </authorList>
    </citation>
    <scope>NUCLEOTIDE SEQUENCE [LARGE SCALE GENOMIC DNA]</scope>
    <source>
        <strain evidence="12">wild</strain>
    </source>
</reference>
<evidence type="ECO:0000256" key="6">
    <source>
        <dbReference type="ARBA" id="ARBA00023163"/>
    </source>
</evidence>
<sequence length="975" mass="111745">MEGDGLNCNNTFGIQAGSAVLRREKVDKDEIVESLYEKHHSIHIKPEYTDRQQFTNIKTEYDEKQQPINISIGYFEKQQELTNLSMINREHYNKQQPISNIHTGHPDKPQQVKMKTEDSDKSDKQQWVLNNNTELPYKDQQVIKNSTQHSDKQQRIPSIYIECGPNLHKRNDGKSITCSIKKERKSADTIYMLSPSGTVLGQEKTHPTMEHDTIKDIHDEESQNSKSVQPGKVTVAHYKTVLTCSKQRIDIDQNGTIDNTKKLEINMAKLDCIKNKHEEEVATVLTGTLMKHTKGFCEDTSNTMGVAKILLPHVFTMLEDKILLPQVSIGNKNIGDKISNFSSKTDISEGLETIILSDISDNLDEMCSASTTEQPVNQNTNIKKDTQLTIMLERIDQHVDHSSNIGYRLNKDRHTDDTVNKREEHARQCKRKRQQECIAGLSDFDFSYKKKQGKSCSSSAQKKCNKDTRKKCSNDKTTNSNVMLGMQCVFKEISKHVQFEAALHQYTCQKKSDDENTKDTNSKLSKLKALERDKELKTSTANDGHIEKSDFLSKKSRNEKDIKTSLNVDSMDGPVDDVSGEVLNMSSDDHNDIKNIPTDDNEFSSVILKYHRDRQKLIEHIPIHIHHQNKEFCEPCSKVFKNVETLRIHNSEFHQIFFEKKHICSYCKQGFFTKGELQQHINRTHFKKQICKYCNKSFRDITHLRCHTINKHTKEFPFRCHICGKGECLPSAFRRHLAEHEGKEVECTTCGKMIPIGSTNYSRHQRQHEQEEVKKNPDLLFVCDICAFVAKTQNSGLNTLIYDGFAGVGIYCNAWGNEDIAKYGSPLIAIRVSIQYFIEKGKLSNRFEKNVPSENQWVAGCRVLHKDFKDVDSPYLVLITKRGQHLNLKNDQDDSDVAKVIFERFKGAVSVSINAIRTFVIHDTIFVWRKGPLKVLDKDNKIGDVVDKDGNSPNKRGTLPGSNRMVSYIRCRRLQ</sequence>
<evidence type="ECO:0000259" key="10">
    <source>
        <dbReference type="PROSITE" id="PS50157"/>
    </source>
</evidence>
<dbReference type="InterPro" id="IPR036236">
    <property type="entry name" value="Znf_C2H2_sf"/>
</dbReference>
<dbReference type="PANTHER" id="PTHR24399">
    <property type="entry name" value="ZINC FINGER AND BTB DOMAIN-CONTAINING"/>
    <property type="match status" value="1"/>
</dbReference>
<keyword evidence="12" id="KW-1185">Reference proteome</keyword>
<dbReference type="Proteomes" id="UP000507470">
    <property type="component" value="Unassembled WGS sequence"/>
</dbReference>
<organism evidence="11 12">
    <name type="scientific">Mytilus coruscus</name>
    <name type="common">Sea mussel</name>
    <dbReference type="NCBI Taxonomy" id="42192"/>
    <lineage>
        <taxon>Eukaryota</taxon>
        <taxon>Metazoa</taxon>
        <taxon>Spiralia</taxon>
        <taxon>Lophotrochozoa</taxon>
        <taxon>Mollusca</taxon>
        <taxon>Bivalvia</taxon>
        <taxon>Autobranchia</taxon>
        <taxon>Pteriomorphia</taxon>
        <taxon>Mytilida</taxon>
        <taxon>Mytiloidea</taxon>
        <taxon>Mytilidae</taxon>
        <taxon>Mytilinae</taxon>
        <taxon>Mytilus</taxon>
    </lineage>
</organism>
<name>A0A6J8EQZ7_MYTCO</name>
<evidence type="ECO:0000256" key="7">
    <source>
        <dbReference type="ARBA" id="ARBA00023242"/>
    </source>
</evidence>
<comment type="subcellular location">
    <subcellularLocation>
        <location evidence="1">Nucleus</location>
    </subcellularLocation>
</comment>
<dbReference type="EMBL" id="CACVKT020009547">
    <property type="protein sequence ID" value="CAC5422333.1"/>
    <property type="molecule type" value="Genomic_DNA"/>
</dbReference>
<keyword evidence="6" id="KW-0804">Transcription</keyword>
<protein>
    <submittedName>
        <fullName evidence="11">KRAB</fullName>
    </submittedName>
</protein>
<accession>A0A6J8EQZ7</accession>
<dbReference type="SUPFAM" id="SSF57667">
    <property type="entry name" value="beta-beta-alpha zinc fingers"/>
    <property type="match status" value="2"/>
</dbReference>
<evidence type="ECO:0000313" key="12">
    <source>
        <dbReference type="Proteomes" id="UP000507470"/>
    </source>
</evidence>
<keyword evidence="5" id="KW-0805">Transcription regulation</keyword>
<evidence type="ECO:0000256" key="3">
    <source>
        <dbReference type="ARBA" id="ARBA00022737"/>
    </source>
</evidence>
<feature type="domain" description="C2H2-type" evidence="10">
    <location>
        <begin position="662"/>
        <end position="690"/>
    </location>
</feature>
<keyword evidence="4" id="KW-0862">Zinc</keyword>
<dbReference type="PANTHER" id="PTHR24399:SF23">
    <property type="entry name" value="C2H2-TYPE DOMAIN-CONTAINING PROTEIN"/>
    <property type="match status" value="1"/>
</dbReference>
<keyword evidence="3" id="KW-0677">Repeat</keyword>
<evidence type="ECO:0000256" key="4">
    <source>
        <dbReference type="ARBA" id="ARBA00022833"/>
    </source>
</evidence>
<dbReference type="PROSITE" id="PS00028">
    <property type="entry name" value="ZINC_FINGER_C2H2_1"/>
    <property type="match status" value="3"/>
</dbReference>
<evidence type="ECO:0000256" key="2">
    <source>
        <dbReference type="ARBA" id="ARBA00022723"/>
    </source>
</evidence>
<feature type="domain" description="C2H2-type" evidence="10">
    <location>
        <begin position="689"/>
        <end position="717"/>
    </location>
</feature>
<feature type="compositionally biased region" description="Basic and acidic residues" evidence="9">
    <location>
        <begin position="104"/>
        <end position="124"/>
    </location>
</feature>
<dbReference type="Gene3D" id="3.30.160.60">
    <property type="entry name" value="Classic Zinc Finger"/>
    <property type="match status" value="2"/>
</dbReference>
<dbReference type="GO" id="GO:0005654">
    <property type="term" value="C:nucleoplasm"/>
    <property type="evidence" value="ECO:0007669"/>
    <property type="project" value="TreeGrafter"/>
</dbReference>
<dbReference type="GO" id="GO:0001227">
    <property type="term" value="F:DNA-binding transcription repressor activity, RNA polymerase II-specific"/>
    <property type="evidence" value="ECO:0007669"/>
    <property type="project" value="TreeGrafter"/>
</dbReference>
<proteinExistence type="predicted"/>
<evidence type="ECO:0000256" key="5">
    <source>
        <dbReference type="ARBA" id="ARBA00023015"/>
    </source>
</evidence>
<evidence type="ECO:0000313" key="11">
    <source>
        <dbReference type="EMBL" id="CAC5422333.1"/>
    </source>
</evidence>
<feature type="region of interest" description="Disordered" evidence="9">
    <location>
        <begin position="97"/>
        <end position="124"/>
    </location>
</feature>
<dbReference type="InterPro" id="IPR013087">
    <property type="entry name" value="Znf_C2H2_type"/>
</dbReference>
<keyword evidence="8" id="KW-0863">Zinc-finger</keyword>
<dbReference type="GO" id="GO:0000978">
    <property type="term" value="F:RNA polymerase II cis-regulatory region sequence-specific DNA binding"/>
    <property type="evidence" value="ECO:0007669"/>
    <property type="project" value="TreeGrafter"/>
</dbReference>
<feature type="domain" description="C2H2-type" evidence="10">
    <location>
        <begin position="718"/>
        <end position="745"/>
    </location>
</feature>
<dbReference type="SMART" id="SM00355">
    <property type="entry name" value="ZnF_C2H2"/>
    <property type="match status" value="5"/>
</dbReference>
<evidence type="ECO:0000256" key="1">
    <source>
        <dbReference type="ARBA" id="ARBA00004123"/>
    </source>
</evidence>